<dbReference type="InParanoid" id="A0A074Y3W6"/>
<reference evidence="2 3" key="1">
    <citation type="journal article" date="2014" name="BMC Genomics">
        <title>Genome sequencing of four Aureobasidium pullulans varieties: biotechnological potential, stress tolerance, and description of new species.</title>
        <authorList>
            <person name="Gostin Ar C."/>
            <person name="Ohm R.A."/>
            <person name="Kogej T."/>
            <person name="Sonjak S."/>
            <person name="Turk M."/>
            <person name="Zajc J."/>
            <person name="Zalar P."/>
            <person name="Grube M."/>
            <person name="Sun H."/>
            <person name="Han J."/>
            <person name="Sharma A."/>
            <person name="Chiniquy J."/>
            <person name="Ngan C.Y."/>
            <person name="Lipzen A."/>
            <person name="Barry K."/>
            <person name="Grigoriev I.V."/>
            <person name="Gunde-Cimerman N."/>
        </authorList>
    </citation>
    <scope>NUCLEOTIDE SEQUENCE [LARGE SCALE GENOMIC DNA]</scope>
    <source>
        <strain evidence="2 3">EXF-2481</strain>
    </source>
</reference>
<dbReference type="GeneID" id="25371775"/>
<protein>
    <submittedName>
        <fullName evidence="2">Uncharacterized protein</fullName>
    </submittedName>
</protein>
<feature type="region of interest" description="Disordered" evidence="1">
    <location>
        <begin position="30"/>
        <end position="92"/>
    </location>
</feature>
<dbReference type="OrthoDB" id="3934011at2759"/>
<evidence type="ECO:0000256" key="1">
    <source>
        <dbReference type="SAM" id="MobiDB-lite"/>
    </source>
</evidence>
<gene>
    <name evidence="2" type="ORF">AUEXF2481DRAFT_83824</name>
</gene>
<feature type="compositionally biased region" description="Polar residues" evidence="1">
    <location>
        <begin position="47"/>
        <end position="61"/>
    </location>
</feature>
<proteinExistence type="predicted"/>
<accession>A0A074Y3W6</accession>
<organism evidence="2 3">
    <name type="scientific">Aureobasidium subglaciale (strain EXF-2481)</name>
    <name type="common">Aureobasidium pullulans var. subglaciale</name>
    <dbReference type="NCBI Taxonomy" id="1043005"/>
    <lineage>
        <taxon>Eukaryota</taxon>
        <taxon>Fungi</taxon>
        <taxon>Dikarya</taxon>
        <taxon>Ascomycota</taxon>
        <taxon>Pezizomycotina</taxon>
        <taxon>Dothideomycetes</taxon>
        <taxon>Dothideomycetidae</taxon>
        <taxon>Dothideales</taxon>
        <taxon>Saccotheciaceae</taxon>
        <taxon>Aureobasidium</taxon>
    </lineage>
</organism>
<evidence type="ECO:0000313" key="3">
    <source>
        <dbReference type="Proteomes" id="UP000030641"/>
    </source>
</evidence>
<dbReference type="RefSeq" id="XP_013339113.1">
    <property type="nucleotide sequence ID" value="XM_013483659.1"/>
</dbReference>
<dbReference type="HOGENOM" id="CLU_1396036_0_0_1"/>
<name>A0A074Y3W6_AURSE</name>
<sequence length="192" mass="20903">MSSSMDAKKEIEEAALHLLQMADYYWATAGSDRGDESEEDKTEDAVQASTTQPDLDAQSPSPDGDKAGNDTISPQSSSVTVPSTQSATTSGYLHQSVRGVSLTALAAQQQAIQQTRAAMTRQQRATLKLRPYDDLDAAGTKVGTLWQTPAERRSYRQTQRRRGANLVRPGTTTGQTFPDRRRGTARGRVSQQ</sequence>
<keyword evidence="3" id="KW-1185">Reference proteome</keyword>
<evidence type="ECO:0000313" key="2">
    <source>
        <dbReference type="EMBL" id="KEQ90604.1"/>
    </source>
</evidence>
<dbReference type="AlphaFoldDB" id="A0A074Y3W6"/>
<feature type="compositionally biased region" description="Low complexity" evidence="1">
    <location>
        <begin position="73"/>
        <end position="90"/>
    </location>
</feature>
<dbReference type="EMBL" id="KL584788">
    <property type="protein sequence ID" value="KEQ90604.1"/>
    <property type="molecule type" value="Genomic_DNA"/>
</dbReference>
<dbReference type="Proteomes" id="UP000030641">
    <property type="component" value="Unassembled WGS sequence"/>
</dbReference>
<feature type="region of interest" description="Disordered" evidence="1">
    <location>
        <begin position="144"/>
        <end position="192"/>
    </location>
</feature>